<organism evidence="1 2">
    <name type="scientific">Trifolium pratense</name>
    <name type="common">Red clover</name>
    <dbReference type="NCBI Taxonomy" id="57577"/>
    <lineage>
        <taxon>Eukaryota</taxon>
        <taxon>Viridiplantae</taxon>
        <taxon>Streptophyta</taxon>
        <taxon>Embryophyta</taxon>
        <taxon>Tracheophyta</taxon>
        <taxon>Spermatophyta</taxon>
        <taxon>Magnoliopsida</taxon>
        <taxon>eudicotyledons</taxon>
        <taxon>Gunneridae</taxon>
        <taxon>Pentapetalae</taxon>
        <taxon>rosids</taxon>
        <taxon>fabids</taxon>
        <taxon>Fabales</taxon>
        <taxon>Fabaceae</taxon>
        <taxon>Papilionoideae</taxon>
        <taxon>50 kb inversion clade</taxon>
        <taxon>NPAAA clade</taxon>
        <taxon>Hologalegina</taxon>
        <taxon>IRL clade</taxon>
        <taxon>Trifolieae</taxon>
        <taxon>Trifolium</taxon>
    </lineage>
</organism>
<feature type="non-terminal residue" evidence="1">
    <location>
        <position position="115"/>
    </location>
</feature>
<name>A0A2K3K1K3_TRIPR</name>
<dbReference type="PANTHER" id="PTHR11439">
    <property type="entry name" value="GAG-POL-RELATED RETROTRANSPOSON"/>
    <property type="match status" value="1"/>
</dbReference>
<protein>
    <submittedName>
        <fullName evidence="1">Putative copia-type protein</fullName>
    </submittedName>
</protein>
<gene>
    <name evidence="1" type="ORF">L195_g060034</name>
</gene>
<dbReference type="EMBL" id="ASHM01135163">
    <property type="protein sequence ID" value="PNX60132.1"/>
    <property type="molecule type" value="Genomic_DNA"/>
</dbReference>
<reference evidence="1 2" key="1">
    <citation type="journal article" date="2014" name="Am. J. Bot.">
        <title>Genome assembly and annotation for red clover (Trifolium pratense; Fabaceae).</title>
        <authorList>
            <person name="Istvanek J."/>
            <person name="Jaros M."/>
            <person name="Krenek A."/>
            <person name="Repkova J."/>
        </authorList>
    </citation>
    <scope>NUCLEOTIDE SEQUENCE [LARGE SCALE GENOMIC DNA]</scope>
    <source>
        <strain evidence="2">cv. Tatra</strain>
        <tissue evidence="1">Young leaves</tissue>
    </source>
</reference>
<evidence type="ECO:0000313" key="1">
    <source>
        <dbReference type="EMBL" id="PNX60132.1"/>
    </source>
</evidence>
<comment type="caution">
    <text evidence="1">The sequence shown here is derived from an EMBL/GenBank/DDBJ whole genome shotgun (WGS) entry which is preliminary data.</text>
</comment>
<reference evidence="1 2" key="2">
    <citation type="journal article" date="2017" name="Front. Plant Sci.">
        <title>Gene Classification and Mining of Molecular Markers Useful in Red Clover (Trifolium pratense) Breeding.</title>
        <authorList>
            <person name="Istvanek J."/>
            <person name="Dluhosova J."/>
            <person name="Dluhos P."/>
            <person name="Patkova L."/>
            <person name="Nedelnik J."/>
            <person name="Repkova J."/>
        </authorList>
    </citation>
    <scope>NUCLEOTIDE SEQUENCE [LARGE SCALE GENOMIC DNA]</scope>
    <source>
        <strain evidence="2">cv. Tatra</strain>
        <tissue evidence="1">Young leaves</tissue>
    </source>
</reference>
<accession>A0A2K3K1K3</accession>
<dbReference type="PANTHER" id="PTHR11439:SF503">
    <property type="entry name" value="CYSTEINE-RICH RLK (RECEPTOR-LIKE PROTEIN KINASE) 8"/>
    <property type="match status" value="1"/>
</dbReference>
<dbReference type="AlphaFoldDB" id="A0A2K3K1K3"/>
<dbReference type="Proteomes" id="UP000236291">
    <property type="component" value="Unassembled WGS sequence"/>
</dbReference>
<evidence type="ECO:0000313" key="2">
    <source>
        <dbReference type="Proteomes" id="UP000236291"/>
    </source>
</evidence>
<proteinExistence type="predicted"/>
<sequence length="115" mass="12935">MNCAKESHFKAAKRVLRYVKGTINYGIKFCRSQNFKLQGYSDSDWAGSLDDMKSTSGYCFSSGSGIFSWCSKKQEIVAQSTTEAEFIAATAAVNQALWLRKILSDMHLEQRETTQ</sequence>
<dbReference type="STRING" id="57577.A0A2K3K1K3"/>
<dbReference type="CDD" id="cd09272">
    <property type="entry name" value="RNase_HI_RT_Ty1"/>
    <property type="match status" value="1"/>
</dbReference>